<dbReference type="Gene3D" id="3.40.50.150">
    <property type="entry name" value="Vaccinia Virus protein VP39"/>
    <property type="match status" value="1"/>
</dbReference>
<feature type="binding site" evidence="2">
    <location>
        <position position="195"/>
    </location>
    <ligand>
        <name>S-adenosyl-L-methionine</name>
        <dbReference type="ChEBI" id="CHEBI:59789"/>
    </ligand>
</feature>
<proteinExistence type="predicted"/>
<feature type="domain" description="Methyltransferase" evidence="3">
    <location>
        <begin position="89"/>
        <end position="195"/>
    </location>
</feature>
<dbReference type="AlphaFoldDB" id="A0A4R6MCJ6"/>
<name>A0A4R6MCJ6_9GAMM</name>
<dbReference type="GO" id="GO:0008168">
    <property type="term" value="F:methyltransferase activity"/>
    <property type="evidence" value="ECO:0007669"/>
    <property type="project" value="UniProtKB-KW"/>
</dbReference>
<dbReference type="PIRSF" id="PIRSF018249">
    <property type="entry name" value="MyrA_prd"/>
    <property type="match status" value="1"/>
</dbReference>
<dbReference type="InterPro" id="IPR025714">
    <property type="entry name" value="Methyltranfer_dom"/>
</dbReference>
<keyword evidence="2" id="KW-0949">S-adenosyl-L-methionine</keyword>
<evidence type="ECO:0000259" key="3">
    <source>
        <dbReference type="Pfam" id="PF13847"/>
    </source>
</evidence>
<evidence type="ECO:0000313" key="6">
    <source>
        <dbReference type="Proteomes" id="UP000294656"/>
    </source>
</evidence>
<evidence type="ECO:0000256" key="1">
    <source>
        <dbReference type="PIRSR" id="PIRSR018249-1"/>
    </source>
</evidence>
<feature type="binding site" evidence="2">
    <location>
        <position position="71"/>
    </location>
    <ligand>
        <name>S-adenosyl-L-methionine</name>
        <dbReference type="ChEBI" id="CHEBI:59789"/>
    </ligand>
</feature>
<feature type="domain" description="23S rRNA (guanine(745)-N(1))-methyltransferase N-terminal" evidence="4">
    <location>
        <begin position="8"/>
        <end position="50"/>
    </location>
</feature>
<dbReference type="GO" id="GO:0032259">
    <property type="term" value="P:methylation"/>
    <property type="evidence" value="ECO:0007669"/>
    <property type="project" value="UniProtKB-KW"/>
</dbReference>
<dbReference type="RefSeq" id="WP_133503282.1">
    <property type="nucleotide sequence ID" value="NZ_SNXC01000010.1"/>
</dbReference>
<dbReference type="Pfam" id="PF21302">
    <property type="entry name" value="Zn_ribbon_RlmA"/>
    <property type="match status" value="1"/>
</dbReference>
<dbReference type="PANTHER" id="PTHR42912:SF45">
    <property type="entry name" value="23S RRNA (GUANINE(745)-N(1))-METHYLTRANSFERASE"/>
    <property type="match status" value="1"/>
</dbReference>
<feature type="binding site" evidence="1">
    <location>
        <position position="29"/>
    </location>
    <ligand>
        <name>Zn(2+)</name>
        <dbReference type="ChEBI" id="CHEBI:29105"/>
    </ligand>
</feature>
<keyword evidence="6" id="KW-1185">Reference proteome</keyword>
<comment type="caution">
    <text evidence="5">The sequence shown here is derived from an EMBL/GenBank/DDBJ whole genome shotgun (WGS) entry which is preliminary data.</text>
</comment>
<evidence type="ECO:0000259" key="4">
    <source>
        <dbReference type="Pfam" id="PF21302"/>
    </source>
</evidence>
<keyword evidence="1" id="KW-0862">Zinc</keyword>
<gene>
    <name evidence="5" type="ORF">DFP79_1502</name>
</gene>
<dbReference type="EMBL" id="SNXC01000010">
    <property type="protein sequence ID" value="TDO99076.1"/>
    <property type="molecule type" value="Genomic_DNA"/>
</dbReference>
<keyword evidence="5" id="KW-0808">Transferase</keyword>
<accession>A0A4R6MCJ6</accession>
<evidence type="ECO:0000256" key="2">
    <source>
        <dbReference type="PIRSR" id="PIRSR018249-2"/>
    </source>
</evidence>
<feature type="binding site" evidence="1">
    <location>
        <position position="25"/>
    </location>
    <ligand>
        <name>Zn(2+)</name>
        <dbReference type="ChEBI" id="CHEBI:29105"/>
    </ligand>
</feature>
<protein>
    <submittedName>
        <fullName evidence="5">23S rRNA m(1)G-745 methyltransferase</fullName>
    </submittedName>
</protein>
<dbReference type="InterPro" id="IPR048647">
    <property type="entry name" value="RlmA_N"/>
</dbReference>
<reference evidence="5 6" key="1">
    <citation type="submission" date="2019-03" db="EMBL/GenBank/DDBJ databases">
        <title>Genomic Encyclopedia of Type Strains, Phase III (KMG-III): the genomes of soil and plant-associated and newly described type strains.</title>
        <authorList>
            <person name="Whitman W."/>
        </authorList>
    </citation>
    <scope>NUCLEOTIDE SEQUENCE [LARGE SCALE GENOMIC DNA]</scope>
    <source>
        <strain evidence="5 6">CECT 7378</strain>
    </source>
</reference>
<dbReference type="OrthoDB" id="108476at2"/>
<sequence>MTLFNNLLCPLDQEVLVHEGRSMHCPNGHVYDIAKSGYINLLPVQKKHSKDPGDSKEMVSSRKQFLDSGIYDPIITGLHSFLFNGQNESAVLDAGCGDGYYLSKLIEENNRQSAQSQSIRNFESVGIDISKWAITAASKRSKNVSWIVGSNANIPVSDCQFDAVLCAFGFPVFSEFHRVLKSSGQLILVESGENHLLELRELLYPSIKEYRQTHMNGIDGFDLANEEKVTFKFHLGSQDEIAHLLSMTPHMHKAPYEGRQKVQELKQLSLTADVVIRSFIKS</sequence>
<keyword evidence="1" id="KW-0479">Metal-binding</keyword>
<keyword evidence="5" id="KW-0489">Methyltransferase</keyword>
<dbReference type="SUPFAM" id="SSF53335">
    <property type="entry name" value="S-adenosyl-L-methionine-dependent methyltransferases"/>
    <property type="match status" value="1"/>
</dbReference>
<organism evidence="5 6">
    <name type="scientific">Marinomonas balearica</name>
    <dbReference type="NCBI Taxonomy" id="491947"/>
    <lineage>
        <taxon>Bacteria</taxon>
        <taxon>Pseudomonadati</taxon>
        <taxon>Pseudomonadota</taxon>
        <taxon>Gammaproteobacteria</taxon>
        <taxon>Oceanospirillales</taxon>
        <taxon>Oceanospirillaceae</taxon>
        <taxon>Marinomonas</taxon>
    </lineage>
</organism>
<dbReference type="CDD" id="cd02440">
    <property type="entry name" value="AdoMet_MTases"/>
    <property type="match status" value="1"/>
</dbReference>
<dbReference type="PANTHER" id="PTHR42912">
    <property type="entry name" value="METHYLTRANSFERASE"/>
    <property type="match status" value="1"/>
</dbReference>
<dbReference type="Pfam" id="PF13847">
    <property type="entry name" value="Methyltransf_31"/>
    <property type="match status" value="1"/>
</dbReference>
<dbReference type="InterPro" id="IPR029063">
    <property type="entry name" value="SAM-dependent_MTases_sf"/>
</dbReference>
<dbReference type="InterPro" id="IPR050508">
    <property type="entry name" value="Methyltransf_Superfamily"/>
</dbReference>
<evidence type="ECO:0000313" key="5">
    <source>
        <dbReference type="EMBL" id="TDO99076.1"/>
    </source>
</evidence>
<dbReference type="InterPro" id="IPR016718">
    <property type="entry name" value="rRNA_m1G-MeTrfase_A_prd"/>
</dbReference>
<dbReference type="Proteomes" id="UP000294656">
    <property type="component" value="Unassembled WGS sequence"/>
</dbReference>
<dbReference type="GO" id="GO:0046872">
    <property type="term" value="F:metal ion binding"/>
    <property type="evidence" value="ECO:0007669"/>
    <property type="project" value="UniProtKB-KW"/>
</dbReference>